<dbReference type="InterPro" id="IPR016024">
    <property type="entry name" value="ARM-type_fold"/>
</dbReference>
<dbReference type="OrthoDB" id="342900at2759"/>
<comment type="similarity">
    <text evidence="2 5">Belongs to the MET18/MMS19 family.</text>
</comment>
<evidence type="ECO:0000259" key="6">
    <source>
        <dbReference type="Pfam" id="PF12460"/>
    </source>
</evidence>
<dbReference type="Pfam" id="PF12460">
    <property type="entry name" value="MMS19_C"/>
    <property type="match status" value="1"/>
</dbReference>
<dbReference type="PANTHER" id="PTHR12891">
    <property type="entry name" value="DNA REPAIR/TRANSCRIPTION PROTEIN MET18/MMS19"/>
    <property type="match status" value="1"/>
</dbReference>
<protein>
    <recommendedName>
        <fullName evidence="5">MMS19 nucleotide excision repair protein</fullName>
    </recommendedName>
</protein>
<dbReference type="InterPro" id="IPR039920">
    <property type="entry name" value="MMS19"/>
</dbReference>
<dbReference type="Gene3D" id="1.25.10.10">
    <property type="entry name" value="Leucine-rich Repeat Variant"/>
    <property type="match status" value="2"/>
</dbReference>
<dbReference type="GO" id="GO:0051604">
    <property type="term" value="P:protein maturation"/>
    <property type="evidence" value="ECO:0007669"/>
    <property type="project" value="UniProtKB-UniRule"/>
</dbReference>
<sequence>MSALQNFMLTVDRDKQSAIQIAEKTAQDVENQQTTLVDVVQSLGEYINDDDAIIRGKAVSYLAAVVKAFSPKFLSRQQILVLTTFFCDRIKDGGAVTGLDTLQKLDRFTKEFAQEIARAIFDHFRELQARAQSQRYQIYQLVNGLMENHRAALHEMGDESLVGIVDVMTGEKDPRNLMLVFSILKVVMVEWDITSHVETLFDSVYNYFPITFKPPPNDPYGITAQDLKDRLQACISSNSLFAPHAFPALIDKLDSTSNNVKRDSLNALVACIESYDTNTVSRYSIKIWDAVKFEILNAQEEFLSEMSLNVLRAIVRRLSEHITQVSNDMPLAHFLKPIIQECNDQLREPQNKQAQPAREILRAVSSASTPSFVLIIQSVVAPLFTIYQEADSIAKQRAFLETYVTLLDSAIDLYGTWADRDSAQQFENPLSAFQDQFTEVFSQALMGSAKEEISFRQTALQGLLRLSKIRNFFQDNEIGLFVQYLDEILLKEEVVGSGALKKDAVSALAELSRYKSNIIMEITLPAFMATLPDEDDGSDLKYITTLDTLAQISAQRNIFETLVRRLLNKLDLLLQGDSSHPRYARIILLTIIHAMGKNKPNEPAQNLDGYYDRIVVGLSKRAASASTNDTSKILRDVSVLDTLGRLCTLIVLSASREKQDQVAENIYTLFSSSDENFKPVPFSQTQSESQKRTMILSTALLAALPKDTTKLPYTTPDITPLLNDLVQLSETSATDPAVQLAIHRHLALLVNKFLPNSALPLAFEFFNANYPSSPENTSPERVKTLFWLSKALALRLAPSTSTILSQLLLLLSSADPTTSSTAAKGFSLILSPDDILSPQNGANIRLLSKQRVFSIVVPMLSTKFRELSSSASAPHIKPAYLTALSGILSSIPTDLVLPELPSLLPLLLQSLDLTDPTPSTTLVKTATLRTLAVLIRDNGGVHIIHETGHIQDLVRRLLKTASFSPPQTSSSSPALREQSLRCLYLLAISQVPTSTTTTAAGGGETDVDAALAAALSRPTGSTTTTTKDGISPLLPVKNQVLRTLMQILDDPKRDVRKAAVDARGAWLRAVSDGPDEDDD</sequence>
<evidence type="ECO:0000256" key="5">
    <source>
        <dbReference type="RuleBase" id="RU367072"/>
    </source>
</evidence>
<dbReference type="GeneID" id="31005860"/>
<evidence type="ECO:0000256" key="4">
    <source>
        <dbReference type="ARBA" id="ARBA00023242"/>
    </source>
</evidence>
<evidence type="ECO:0000256" key="2">
    <source>
        <dbReference type="ARBA" id="ARBA00009340"/>
    </source>
</evidence>
<evidence type="ECO:0000313" key="8">
    <source>
        <dbReference type="EMBL" id="OKL58602.1"/>
    </source>
</evidence>
<dbReference type="GO" id="GO:0097361">
    <property type="term" value="C:cytosolic [4Fe-4S] assembly targeting complex"/>
    <property type="evidence" value="ECO:0007669"/>
    <property type="project" value="UniProtKB-UniRule"/>
</dbReference>
<keyword evidence="5" id="KW-0234">DNA repair</keyword>
<reference evidence="8 9" key="1">
    <citation type="submission" date="2015-06" db="EMBL/GenBank/DDBJ databases">
        <title>Talaromyces atroroseus IBT 11181 draft genome.</title>
        <authorList>
            <person name="Rasmussen K.B."/>
            <person name="Rasmussen S."/>
            <person name="Petersen B."/>
            <person name="Sicheritz-Ponten T."/>
            <person name="Mortensen U.H."/>
            <person name="Thrane U."/>
        </authorList>
    </citation>
    <scope>NUCLEOTIDE SEQUENCE [LARGE SCALE GENOMIC DNA]</scope>
    <source>
        <strain evidence="8 9">IBT 11181</strain>
    </source>
</reference>
<dbReference type="SUPFAM" id="SSF48371">
    <property type="entry name" value="ARM repeat"/>
    <property type="match status" value="1"/>
</dbReference>
<name>A0A225AC18_TALAT</name>
<dbReference type="GO" id="GO:0005634">
    <property type="term" value="C:nucleus"/>
    <property type="evidence" value="ECO:0007669"/>
    <property type="project" value="UniProtKB-SubCell"/>
</dbReference>
<dbReference type="RefSeq" id="XP_020118723.1">
    <property type="nucleotide sequence ID" value="XM_020268391.1"/>
</dbReference>
<dbReference type="GO" id="GO:0006281">
    <property type="term" value="P:DNA repair"/>
    <property type="evidence" value="ECO:0007669"/>
    <property type="project" value="UniProtKB-UniRule"/>
</dbReference>
<feature type="domain" description="MMS19 N-terminal" evidence="7">
    <location>
        <begin position="40"/>
        <end position="297"/>
    </location>
</feature>
<keyword evidence="5" id="KW-0227">DNA damage</keyword>
<keyword evidence="9" id="KW-1185">Reference proteome</keyword>
<dbReference type="EMBL" id="LFMY01000009">
    <property type="protein sequence ID" value="OKL58602.1"/>
    <property type="molecule type" value="Genomic_DNA"/>
</dbReference>
<proteinExistence type="inferred from homology"/>
<evidence type="ECO:0000256" key="3">
    <source>
        <dbReference type="ARBA" id="ARBA00022737"/>
    </source>
</evidence>
<dbReference type="Pfam" id="PF14500">
    <property type="entry name" value="MMS19_N"/>
    <property type="match status" value="1"/>
</dbReference>
<evidence type="ECO:0000259" key="7">
    <source>
        <dbReference type="Pfam" id="PF14500"/>
    </source>
</evidence>
<gene>
    <name evidence="8" type="ORF">UA08_06104</name>
</gene>
<dbReference type="InterPro" id="IPR024687">
    <property type="entry name" value="MMS19_C"/>
</dbReference>
<dbReference type="GO" id="GO:0016226">
    <property type="term" value="P:iron-sulfur cluster assembly"/>
    <property type="evidence" value="ECO:0007669"/>
    <property type="project" value="UniProtKB-UniRule"/>
</dbReference>
<dbReference type="InterPro" id="IPR011989">
    <property type="entry name" value="ARM-like"/>
</dbReference>
<dbReference type="AlphaFoldDB" id="A0A225AC18"/>
<dbReference type="InterPro" id="IPR029240">
    <property type="entry name" value="MMS19_N"/>
</dbReference>
<evidence type="ECO:0000313" key="9">
    <source>
        <dbReference type="Proteomes" id="UP000214365"/>
    </source>
</evidence>
<comment type="caution">
    <text evidence="8">The sequence shown here is derived from an EMBL/GenBank/DDBJ whole genome shotgun (WGS) entry which is preliminary data.</text>
</comment>
<comment type="subcellular location">
    <subcellularLocation>
        <location evidence="1 5">Nucleus</location>
    </subcellularLocation>
</comment>
<dbReference type="PANTHER" id="PTHR12891:SF0">
    <property type="entry name" value="MMS19 NUCLEOTIDE EXCISION REPAIR PROTEIN HOMOLOG"/>
    <property type="match status" value="1"/>
</dbReference>
<feature type="domain" description="MMS19 C-terminal" evidence="6">
    <location>
        <begin position="545"/>
        <end position="987"/>
    </location>
</feature>
<evidence type="ECO:0000256" key="1">
    <source>
        <dbReference type="ARBA" id="ARBA00004123"/>
    </source>
</evidence>
<keyword evidence="3" id="KW-0677">Repeat</keyword>
<dbReference type="Proteomes" id="UP000214365">
    <property type="component" value="Unassembled WGS sequence"/>
</dbReference>
<comment type="function">
    <text evidence="5">Key component of the cytosolic iron-sulfur protein assembly (CIA) complex, a multiprotein complex that mediates the incorporation of iron-sulfur cluster into apoproteins specifically involved in DNA metabolism and genomic integrity. In the CIA complex, MMS19 acts as an adapter between early-acting CIA components and a subset of cellular target iron-sulfur proteins.</text>
</comment>
<dbReference type="STRING" id="1441469.A0A225AC18"/>
<organism evidence="8 9">
    <name type="scientific">Talaromyces atroroseus</name>
    <dbReference type="NCBI Taxonomy" id="1441469"/>
    <lineage>
        <taxon>Eukaryota</taxon>
        <taxon>Fungi</taxon>
        <taxon>Dikarya</taxon>
        <taxon>Ascomycota</taxon>
        <taxon>Pezizomycotina</taxon>
        <taxon>Eurotiomycetes</taxon>
        <taxon>Eurotiomycetidae</taxon>
        <taxon>Eurotiales</taxon>
        <taxon>Trichocomaceae</taxon>
        <taxon>Talaromyces</taxon>
        <taxon>Talaromyces sect. Trachyspermi</taxon>
    </lineage>
</organism>
<accession>A0A225AC18</accession>
<keyword evidence="4 5" id="KW-0539">Nucleus</keyword>